<protein>
    <submittedName>
        <fullName evidence="9">(2Fe-2S)-binding protein</fullName>
    </submittedName>
</protein>
<dbReference type="Pfam" id="PF00355">
    <property type="entry name" value="Rieske"/>
    <property type="match status" value="1"/>
</dbReference>
<dbReference type="EMBL" id="APSA01000005">
    <property type="protein sequence ID" value="ENX38603.1"/>
    <property type="molecule type" value="Genomic_DNA"/>
</dbReference>
<accession>N9PYN2</accession>
<dbReference type="PANTHER" id="PTHR43756">
    <property type="entry name" value="CHOLINE MONOOXYGENASE, CHLOROPLASTIC"/>
    <property type="match status" value="1"/>
</dbReference>
<feature type="domain" description="Rieske" evidence="7">
    <location>
        <begin position="44"/>
        <end position="161"/>
    </location>
</feature>
<dbReference type="Pfam" id="PF00848">
    <property type="entry name" value="Ring_hydroxyl_A"/>
    <property type="match status" value="1"/>
</dbReference>
<dbReference type="RefSeq" id="WP_005284132.1">
    <property type="nucleotide sequence ID" value="NZ_BMDA01000001.1"/>
</dbReference>
<dbReference type="Gene3D" id="3.90.380.10">
    <property type="entry name" value="Naphthalene 1,2-dioxygenase Alpha Subunit, Chain A, domain 1"/>
    <property type="match status" value="1"/>
</dbReference>
<dbReference type="SUPFAM" id="SSF55961">
    <property type="entry name" value="Bet v1-like"/>
    <property type="match status" value="1"/>
</dbReference>
<name>N9PYN2_9GAMM</name>
<dbReference type="GO" id="GO:0005506">
    <property type="term" value="F:iron ion binding"/>
    <property type="evidence" value="ECO:0007669"/>
    <property type="project" value="InterPro"/>
</dbReference>
<organism evidence="8 10">
    <name type="scientific">Acinetobacter courvalinii</name>
    <dbReference type="NCBI Taxonomy" id="280147"/>
    <lineage>
        <taxon>Bacteria</taxon>
        <taxon>Pseudomonadati</taxon>
        <taxon>Pseudomonadota</taxon>
        <taxon>Gammaproteobacteria</taxon>
        <taxon>Moraxellales</taxon>
        <taxon>Moraxellaceae</taxon>
        <taxon>Acinetobacter</taxon>
    </lineage>
</organism>
<dbReference type="SUPFAM" id="SSF50022">
    <property type="entry name" value="ISP domain"/>
    <property type="match status" value="1"/>
</dbReference>
<dbReference type="GO" id="GO:0051537">
    <property type="term" value="F:2 iron, 2 sulfur cluster binding"/>
    <property type="evidence" value="ECO:0007669"/>
    <property type="project" value="UniProtKB-KW"/>
</dbReference>
<evidence type="ECO:0000256" key="2">
    <source>
        <dbReference type="ARBA" id="ARBA00022714"/>
    </source>
</evidence>
<dbReference type="Proteomes" id="UP000652691">
    <property type="component" value="Unassembled WGS sequence"/>
</dbReference>
<reference evidence="9 11" key="2">
    <citation type="journal article" date="2014" name="Int. J. Syst. Evol. Microbiol.">
        <title>Complete genome sequence of Corynebacterium casei LMG S-19264T (=DSM 44701T), isolated from a smear-ripened cheese.</title>
        <authorList>
            <consortium name="US DOE Joint Genome Institute (JGI-PGF)"/>
            <person name="Walter F."/>
            <person name="Albersmeier A."/>
            <person name="Kalinowski J."/>
            <person name="Ruckert C."/>
        </authorList>
    </citation>
    <scope>NUCLEOTIDE SEQUENCE [LARGE SCALE GENOMIC DNA]</scope>
    <source>
        <strain evidence="9 11">CCM 8635</strain>
    </source>
</reference>
<evidence type="ECO:0000256" key="3">
    <source>
        <dbReference type="ARBA" id="ARBA00022723"/>
    </source>
</evidence>
<dbReference type="InterPro" id="IPR017941">
    <property type="entry name" value="Rieske_2Fe-2S"/>
</dbReference>
<dbReference type="Gene3D" id="2.102.10.10">
    <property type="entry name" value="Rieske [2Fe-2S] iron-sulphur domain"/>
    <property type="match status" value="1"/>
</dbReference>
<keyword evidence="4" id="KW-0560">Oxidoreductase</keyword>
<evidence type="ECO:0000313" key="9">
    <source>
        <dbReference type="EMBL" id="GGH35240.1"/>
    </source>
</evidence>
<dbReference type="GeneID" id="80104403"/>
<proteinExistence type="predicted"/>
<keyword evidence="3" id="KW-0479">Metal-binding</keyword>
<comment type="caution">
    <text evidence="8">The sequence shown here is derived from an EMBL/GenBank/DDBJ whole genome shotgun (WGS) entry which is preliminary data.</text>
</comment>
<keyword evidence="5" id="KW-0408">Iron</keyword>
<dbReference type="Proteomes" id="UP000013200">
    <property type="component" value="Unassembled WGS sequence"/>
</dbReference>
<dbReference type="InterPro" id="IPR015879">
    <property type="entry name" value="Ring_hydroxy_dOase_asu_C_dom"/>
</dbReference>
<keyword evidence="2" id="KW-0001">2Fe-2S</keyword>
<evidence type="ECO:0000256" key="5">
    <source>
        <dbReference type="ARBA" id="ARBA00023004"/>
    </source>
</evidence>
<dbReference type="PATRIC" id="fig|1217698.3.peg.1419"/>
<dbReference type="GO" id="GO:0016491">
    <property type="term" value="F:oxidoreductase activity"/>
    <property type="evidence" value="ECO:0007669"/>
    <property type="project" value="UniProtKB-KW"/>
</dbReference>
<evidence type="ECO:0000256" key="4">
    <source>
        <dbReference type="ARBA" id="ARBA00023002"/>
    </source>
</evidence>
<evidence type="ECO:0000259" key="7">
    <source>
        <dbReference type="PROSITE" id="PS51296"/>
    </source>
</evidence>
<reference evidence="9" key="3">
    <citation type="submission" date="2024-03" db="EMBL/GenBank/DDBJ databases">
        <authorList>
            <person name="Sun Q."/>
            <person name="Sedlacek I."/>
        </authorList>
    </citation>
    <scope>NUCLEOTIDE SEQUENCE</scope>
    <source>
        <strain evidence="9">CCM 8635</strain>
    </source>
</reference>
<evidence type="ECO:0000313" key="10">
    <source>
        <dbReference type="Proteomes" id="UP000013200"/>
    </source>
</evidence>
<keyword evidence="10" id="KW-1185">Reference proteome</keyword>
<dbReference type="CDD" id="cd00680">
    <property type="entry name" value="RHO_alpha_C"/>
    <property type="match status" value="1"/>
</dbReference>
<comment type="cofactor">
    <cofactor evidence="1">
        <name>Fe cation</name>
        <dbReference type="ChEBI" id="CHEBI:24875"/>
    </cofactor>
</comment>
<dbReference type="InterPro" id="IPR036922">
    <property type="entry name" value="Rieske_2Fe-2S_sf"/>
</dbReference>
<dbReference type="EMBL" id="BMDA01000001">
    <property type="protein sequence ID" value="GGH35240.1"/>
    <property type="molecule type" value="Genomic_DNA"/>
</dbReference>
<evidence type="ECO:0000313" key="8">
    <source>
        <dbReference type="EMBL" id="ENX38603.1"/>
    </source>
</evidence>
<evidence type="ECO:0000313" key="11">
    <source>
        <dbReference type="Proteomes" id="UP000652691"/>
    </source>
</evidence>
<evidence type="ECO:0000256" key="1">
    <source>
        <dbReference type="ARBA" id="ARBA00001962"/>
    </source>
</evidence>
<dbReference type="HOGENOM" id="CLU_026244_3_2_6"/>
<dbReference type="STRING" id="1217698.F888_01472"/>
<keyword evidence="6" id="KW-0411">Iron-sulfur</keyword>
<gene>
    <name evidence="8" type="ORF">F888_01472</name>
    <name evidence="9" type="ORF">GCM10007354_18330</name>
</gene>
<dbReference type="InterPro" id="IPR001663">
    <property type="entry name" value="Rng_hydr_dOase-A"/>
</dbReference>
<dbReference type="CDD" id="cd03469">
    <property type="entry name" value="Rieske_RO_Alpha_N"/>
    <property type="match status" value="1"/>
</dbReference>
<dbReference type="AlphaFoldDB" id="N9PYN2"/>
<reference evidence="8 10" key="1">
    <citation type="submission" date="2013-02" db="EMBL/GenBank/DDBJ databases">
        <title>The Genome Sequence of Acinetobacter sp. NIPH 3623.</title>
        <authorList>
            <consortium name="The Broad Institute Genome Sequencing Platform"/>
            <consortium name="The Broad Institute Genome Sequencing Center for Infectious Disease"/>
            <person name="Cerqueira G."/>
            <person name="Feldgarden M."/>
            <person name="Courvalin P."/>
            <person name="Perichon B."/>
            <person name="Grillot-Courvalin C."/>
            <person name="Clermont D."/>
            <person name="Rocha E."/>
            <person name="Yoon E.-J."/>
            <person name="Nemec A."/>
            <person name="Walker B."/>
            <person name="Young S.K."/>
            <person name="Zeng Q."/>
            <person name="Gargeya S."/>
            <person name="Fitzgerald M."/>
            <person name="Haas B."/>
            <person name="Abouelleil A."/>
            <person name="Alvarado L."/>
            <person name="Arachchi H.M."/>
            <person name="Berlin A.M."/>
            <person name="Chapman S.B."/>
            <person name="Dewar J."/>
            <person name="Goldberg J."/>
            <person name="Griggs A."/>
            <person name="Gujja S."/>
            <person name="Hansen M."/>
            <person name="Howarth C."/>
            <person name="Imamovic A."/>
            <person name="Larimer J."/>
            <person name="McCowan C."/>
            <person name="Murphy C."/>
            <person name="Neiman D."/>
            <person name="Pearson M."/>
            <person name="Priest M."/>
            <person name="Roberts A."/>
            <person name="Saif S."/>
            <person name="Shea T."/>
            <person name="Sisk P."/>
            <person name="Sykes S."/>
            <person name="Wortman J."/>
            <person name="Nusbaum C."/>
            <person name="Birren B."/>
        </authorList>
    </citation>
    <scope>NUCLEOTIDE SEQUENCE [LARGE SCALE GENOMIC DNA]</scope>
    <source>
        <strain evidence="8 10">NIPH 3623</strain>
    </source>
</reference>
<evidence type="ECO:0000256" key="6">
    <source>
        <dbReference type="ARBA" id="ARBA00023014"/>
    </source>
</evidence>
<dbReference type="PROSITE" id="PS51296">
    <property type="entry name" value="RIESKE"/>
    <property type="match status" value="1"/>
</dbReference>
<sequence length="405" mass="46084">MNSTAQLRWGNLYPELGQDPIPTEACISPKIFEQEIEKIFSKVWLKVGRVEEIANKGDYKVKRLDFAKTSVILIHAKDGQVRGFHNVCSHRGNKVIVETGDETFGHSKAAVVSCRFHGWVYDAKGDLVNVPEEEKFSACFEKKNNGLTPIRTEVWEGFIFINLDAEGGQSLTEFLGTMGQHLASYPFAEMEECFAYNTVLNCNWKVAHDAFAEAYHVATIHAGSFPNVFASGLQDVQLLGDHRTCAVCLTKNAHPKPAAKLSGEITGASLVHHYQRQQLPPSVNPHDRDDFSFELSVIFPNILIHVTEGVWFTHQFWPISHNQTRWEGRYYLPKAKTYSERWAQEFAQILQRNAWLEDTATMEDTQSALESQAKKVMHLQDEEILIRHGYHVLEQYLNGRKEHIA</sequence>
<dbReference type="PANTHER" id="PTHR43756:SF5">
    <property type="entry name" value="CHOLINE MONOOXYGENASE, CHLOROPLASTIC"/>
    <property type="match status" value="1"/>
</dbReference>
<dbReference type="PRINTS" id="PR00090">
    <property type="entry name" value="RNGDIOXGNASE"/>
</dbReference>